<name>H2XJH7_CIOIN</name>
<dbReference type="CDD" id="cd00047">
    <property type="entry name" value="PTPc"/>
    <property type="match status" value="2"/>
</dbReference>
<organism evidence="7 8">
    <name type="scientific">Ciona intestinalis</name>
    <name type="common">Transparent sea squirt</name>
    <name type="synonym">Ascidia intestinalis</name>
    <dbReference type="NCBI Taxonomy" id="7719"/>
    <lineage>
        <taxon>Eukaryota</taxon>
        <taxon>Metazoa</taxon>
        <taxon>Chordata</taxon>
        <taxon>Tunicata</taxon>
        <taxon>Ascidiacea</taxon>
        <taxon>Phlebobranchia</taxon>
        <taxon>Cionidae</taxon>
        <taxon>Ciona</taxon>
    </lineage>
</organism>
<dbReference type="EC" id="3.1.3.48" evidence="2"/>
<reference evidence="7" key="3">
    <citation type="submission" date="2025-08" db="UniProtKB">
        <authorList>
            <consortium name="Ensembl"/>
        </authorList>
    </citation>
    <scope>IDENTIFICATION</scope>
</reference>
<reference evidence="7" key="4">
    <citation type="submission" date="2025-09" db="UniProtKB">
        <authorList>
            <consortium name="Ensembl"/>
        </authorList>
    </citation>
    <scope>IDENTIFICATION</scope>
</reference>
<evidence type="ECO:0000256" key="4">
    <source>
        <dbReference type="ARBA" id="ARBA00022912"/>
    </source>
</evidence>
<dbReference type="GeneTree" id="ENSGT00940000154814"/>
<dbReference type="EMBL" id="EAAA01001537">
    <property type="status" value="NOT_ANNOTATED_CDS"/>
    <property type="molecule type" value="Genomic_DNA"/>
</dbReference>
<dbReference type="OMA" id="QHESDNI"/>
<dbReference type="Proteomes" id="UP000008144">
    <property type="component" value="Chromosome 2"/>
</dbReference>
<feature type="domain" description="Tyrosine-protein phosphatase" evidence="5">
    <location>
        <begin position="426"/>
        <end position="677"/>
    </location>
</feature>
<dbReference type="InterPro" id="IPR000242">
    <property type="entry name" value="PTP_cat"/>
</dbReference>
<dbReference type="Ensembl" id="ENSCINT00000030489.1">
    <property type="protein sequence ID" value="ENSCINP00000029809.1"/>
    <property type="gene ID" value="ENSCING00000023098.1"/>
</dbReference>
<dbReference type="PROSITE" id="PS00383">
    <property type="entry name" value="TYR_PHOSPHATASE_1"/>
    <property type="match status" value="2"/>
</dbReference>
<dbReference type="HOGENOM" id="CLU_001645_8_0_1"/>
<reference evidence="8" key="1">
    <citation type="journal article" date="2002" name="Science">
        <title>The draft genome of Ciona intestinalis: insights into chordate and vertebrate origins.</title>
        <authorList>
            <person name="Dehal P."/>
            <person name="Satou Y."/>
            <person name="Campbell R.K."/>
            <person name="Chapman J."/>
            <person name="Degnan B."/>
            <person name="De Tomaso A."/>
            <person name="Davidson B."/>
            <person name="Di Gregorio A."/>
            <person name="Gelpke M."/>
            <person name="Goodstein D.M."/>
            <person name="Harafuji N."/>
            <person name="Hastings K.E."/>
            <person name="Ho I."/>
            <person name="Hotta K."/>
            <person name="Huang W."/>
            <person name="Kawashima T."/>
            <person name="Lemaire P."/>
            <person name="Martinez D."/>
            <person name="Meinertzhagen I.A."/>
            <person name="Necula S."/>
            <person name="Nonaka M."/>
            <person name="Putnam N."/>
            <person name="Rash S."/>
            <person name="Saiga H."/>
            <person name="Satake M."/>
            <person name="Terry A."/>
            <person name="Yamada L."/>
            <person name="Wang H.G."/>
            <person name="Awazu S."/>
            <person name="Azumi K."/>
            <person name="Boore J."/>
            <person name="Branno M."/>
            <person name="Chin-Bow S."/>
            <person name="DeSantis R."/>
            <person name="Doyle S."/>
            <person name="Francino P."/>
            <person name="Keys D.N."/>
            <person name="Haga S."/>
            <person name="Hayashi H."/>
            <person name="Hino K."/>
            <person name="Imai K.S."/>
            <person name="Inaba K."/>
            <person name="Kano S."/>
            <person name="Kobayashi K."/>
            <person name="Kobayashi M."/>
            <person name="Lee B.I."/>
            <person name="Makabe K.W."/>
            <person name="Manohar C."/>
            <person name="Matassi G."/>
            <person name="Medina M."/>
            <person name="Mochizuki Y."/>
            <person name="Mount S."/>
            <person name="Morishita T."/>
            <person name="Miura S."/>
            <person name="Nakayama A."/>
            <person name="Nishizaka S."/>
            <person name="Nomoto H."/>
            <person name="Ohta F."/>
            <person name="Oishi K."/>
            <person name="Rigoutsos I."/>
            <person name="Sano M."/>
            <person name="Sasaki A."/>
            <person name="Sasakura Y."/>
            <person name="Shoguchi E."/>
            <person name="Shin-i T."/>
            <person name="Spagnuolo A."/>
            <person name="Stainier D."/>
            <person name="Suzuki M.M."/>
            <person name="Tassy O."/>
            <person name="Takatori N."/>
            <person name="Tokuoka M."/>
            <person name="Yagi K."/>
            <person name="Yoshizaki F."/>
            <person name="Wada S."/>
            <person name="Zhang C."/>
            <person name="Hyatt P.D."/>
            <person name="Larimer F."/>
            <person name="Detter C."/>
            <person name="Doggett N."/>
            <person name="Glavina T."/>
            <person name="Hawkins T."/>
            <person name="Richardson P."/>
            <person name="Lucas S."/>
            <person name="Kohara Y."/>
            <person name="Levine M."/>
            <person name="Satoh N."/>
            <person name="Rokhsar D.S."/>
        </authorList>
    </citation>
    <scope>NUCLEOTIDE SEQUENCE [LARGE SCALE GENOMIC DNA]</scope>
</reference>
<dbReference type="PANTHER" id="PTHR19134:SF562">
    <property type="entry name" value="PROTEIN-TYROSINE-PHOSPHATASE"/>
    <property type="match status" value="1"/>
</dbReference>
<dbReference type="InterPro" id="IPR050348">
    <property type="entry name" value="Protein-Tyr_Phosphatase"/>
</dbReference>
<accession>H2XJH7</accession>
<dbReference type="InterPro" id="IPR029021">
    <property type="entry name" value="Prot-tyrosine_phosphatase-like"/>
</dbReference>
<dbReference type="PRINTS" id="PR00700">
    <property type="entry name" value="PRTYPHPHTASE"/>
</dbReference>
<feature type="domain" description="Tyrosine specific protein phosphatases" evidence="6">
    <location>
        <begin position="592"/>
        <end position="668"/>
    </location>
</feature>
<dbReference type="EMBL" id="EAAA01001536">
    <property type="status" value="NOT_ANNOTATED_CDS"/>
    <property type="molecule type" value="Genomic_DNA"/>
</dbReference>
<proteinExistence type="inferred from homology"/>
<dbReference type="SMART" id="SM00194">
    <property type="entry name" value="PTPc"/>
    <property type="match status" value="2"/>
</dbReference>
<evidence type="ECO:0000313" key="7">
    <source>
        <dbReference type="Ensembl" id="ENSCINP00000029809.1"/>
    </source>
</evidence>
<evidence type="ECO:0000313" key="8">
    <source>
        <dbReference type="Proteomes" id="UP000008144"/>
    </source>
</evidence>
<dbReference type="PROSITE" id="PS50056">
    <property type="entry name" value="TYR_PHOSPHATASE_2"/>
    <property type="match status" value="2"/>
</dbReference>
<dbReference type="STRING" id="7719.ENSCINP00000029809"/>
<evidence type="ECO:0000259" key="5">
    <source>
        <dbReference type="PROSITE" id="PS50055"/>
    </source>
</evidence>
<dbReference type="InParanoid" id="H2XJH7"/>
<reference evidence="7" key="2">
    <citation type="journal article" date="2008" name="Genome Biol.">
        <title>Improved genome assembly and evidence-based global gene model set for the chordate Ciona intestinalis: new insight into intron and operon populations.</title>
        <authorList>
            <person name="Satou Y."/>
            <person name="Mineta K."/>
            <person name="Ogasawara M."/>
            <person name="Sasakura Y."/>
            <person name="Shoguchi E."/>
            <person name="Ueno K."/>
            <person name="Yamada L."/>
            <person name="Matsumoto J."/>
            <person name="Wasserscheid J."/>
            <person name="Dewar K."/>
            <person name="Wiley G.B."/>
            <person name="Macmil S.L."/>
            <person name="Roe B.A."/>
            <person name="Zeller R.W."/>
            <person name="Hastings K.E."/>
            <person name="Lemaire P."/>
            <person name="Lindquist E."/>
            <person name="Endo T."/>
            <person name="Hotta K."/>
            <person name="Inaba K."/>
        </authorList>
    </citation>
    <scope>NUCLEOTIDE SEQUENCE [LARGE SCALE GENOMIC DNA]</scope>
    <source>
        <strain evidence="7">wild type</strain>
    </source>
</reference>
<dbReference type="AlphaFoldDB" id="H2XJH7"/>
<dbReference type="GO" id="GO:0007165">
    <property type="term" value="P:signal transduction"/>
    <property type="evidence" value="ECO:0000318"/>
    <property type="project" value="GO_Central"/>
</dbReference>
<dbReference type="Gene3D" id="3.90.190.10">
    <property type="entry name" value="Protein tyrosine phosphatase superfamily"/>
    <property type="match status" value="2"/>
</dbReference>
<dbReference type="InterPro" id="IPR003595">
    <property type="entry name" value="Tyr_Pase_cat"/>
</dbReference>
<keyword evidence="3" id="KW-0378">Hydrolase</keyword>
<keyword evidence="4" id="KW-0904">Protein phosphatase</keyword>
<feature type="domain" description="Tyrosine specific protein phosphatases" evidence="6">
    <location>
        <begin position="309"/>
        <end position="384"/>
    </location>
</feature>
<dbReference type="InterPro" id="IPR016130">
    <property type="entry name" value="Tyr_Pase_AS"/>
</dbReference>
<dbReference type="InterPro" id="IPR000387">
    <property type="entry name" value="Tyr_Pase_dom"/>
</dbReference>
<dbReference type="PANTHER" id="PTHR19134">
    <property type="entry name" value="RECEPTOR-TYPE TYROSINE-PROTEIN PHOSPHATASE"/>
    <property type="match status" value="1"/>
</dbReference>
<dbReference type="SMART" id="SM00404">
    <property type="entry name" value="PTPc_motif"/>
    <property type="match status" value="2"/>
</dbReference>
<feature type="domain" description="Tyrosine-protein phosphatase" evidence="5">
    <location>
        <begin position="132"/>
        <end position="393"/>
    </location>
</feature>
<keyword evidence="8" id="KW-1185">Reference proteome</keyword>
<dbReference type="SUPFAM" id="SSF52799">
    <property type="entry name" value="(Phosphotyrosine protein) phosphatases II"/>
    <property type="match status" value="2"/>
</dbReference>
<dbReference type="Pfam" id="PF00102">
    <property type="entry name" value="Y_phosphatase"/>
    <property type="match status" value="2"/>
</dbReference>
<sequence length="687" mass="78449">QVHLMLMVNTITGMLSTRQNSGVYTCNATSLDQSAVTTVTTQQSLLHLVVALVTNYKLIGQILPKPVIVVTSSVRKKAPADGVYLMQTSQPVVTTPLADGQSKVVQKREWNILTSNLVNRYKDMLASDEAAFKKQFQELATSTKEIELPKTHAEKTENKKKNRYKNILPYDATRVFLKETAENPDYINANYINGYSQERKFIATQGPLDRTTGDFWRMVWEQECLVIVMLTNVVESGKTKCAKYWPDQGKRCTYDGYSVETVTEVDYGSYIVRTINIEETKNEYATVLRKVKHFHYIAWPDHGVPLITSSLIQMQKNVNAEAYSKDMKPIIVHCSAGAGRTGAYIGFDILLDEMKSKDQVNVFRTVLNMRKQRMDMVQNMKQYIFIHKLITECYALGNTEVDVAELEKHISQQPNTLANNKRIIIYQELATATEEIKLQKTHAENPEHKKKNRYKNILPYDDTRVKLKETTENSDYINANYVDGYSQERKFIATQGPLDQTTGDFWRMVWEQECLVIVMLTNPVESGKKKCAKYWPDQGKRCTYDGYNVETVTELCKNIPLIFLLVVIQVLRKIQHFHYIAWPDHGVPLITSSLVQMQGIVNAAESDSKTTVPIVVHCSDGAGRSGVFCAVNNIIKRLRAENRIDVFRTVKDLRDMRPHMVRTADQYLTCYKSISAFQSSISTYANF</sequence>
<evidence type="ECO:0000256" key="2">
    <source>
        <dbReference type="ARBA" id="ARBA00013064"/>
    </source>
</evidence>
<evidence type="ECO:0000256" key="3">
    <source>
        <dbReference type="ARBA" id="ARBA00022801"/>
    </source>
</evidence>
<evidence type="ECO:0000256" key="1">
    <source>
        <dbReference type="ARBA" id="ARBA00009580"/>
    </source>
</evidence>
<comment type="similarity">
    <text evidence="1">Belongs to the protein-tyrosine phosphatase family.</text>
</comment>
<protein>
    <recommendedName>
        <fullName evidence="2">protein-tyrosine-phosphatase</fullName>
        <ecNumber evidence="2">3.1.3.48</ecNumber>
    </recommendedName>
</protein>
<evidence type="ECO:0000259" key="6">
    <source>
        <dbReference type="PROSITE" id="PS50056"/>
    </source>
</evidence>
<dbReference type="PROSITE" id="PS50055">
    <property type="entry name" value="TYR_PHOSPHATASE_PTP"/>
    <property type="match status" value="2"/>
</dbReference>
<dbReference type="GO" id="GO:0004725">
    <property type="term" value="F:protein tyrosine phosphatase activity"/>
    <property type="evidence" value="ECO:0000318"/>
    <property type="project" value="GO_Central"/>
</dbReference>
<dbReference type="FunFam" id="3.90.190.10:FF:000062">
    <property type="entry name" value="Receptor-type tyrosine-protein phosphatase kappa"/>
    <property type="match status" value="2"/>
</dbReference>